<organism evidence="1 2">
    <name type="scientific">Cordyline virus 3</name>
    <dbReference type="NCBI Taxonomy" id="1177752"/>
    <lineage>
        <taxon>Viruses</taxon>
        <taxon>Riboviria</taxon>
        <taxon>Orthornavirae</taxon>
        <taxon>Kitrinoviricota</taxon>
        <taxon>Alsuviricetes</taxon>
        <taxon>Martellivirales</taxon>
        <taxon>Closteroviridae</taxon>
        <taxon>Velarivirus</taxon>
        <taxon>Velarivirus tricordylinae</taxon>
    </lineage>
</organism>
<sequence>MDLEKSENFKNLVKFITLKSNNNSLISKIIDYTRKNLKSISNLRYTGESGSGVKTDFNCFVYESQGRILISDDKVTSLLVLVFHYLQSDDVNISKFSSYPPENLFVYITPELVRSYDFIVDKSMIDFCEIYPDLGCTFPKEQIAKAFPELKGADLEFTYRLSNSIGKIQSISNVSKDELKIFRKDSVEQSRASAKILSSSLLSKAENYVDTFLSIGSNELLKSLYDKLLIFADLVTPRIDKTISGDYKSEPIILGALYTLLREFEFKILNFNRQYEFLTKFNERLNGPLSILYNADFKSSVEDVLENKRITSINKFTNLNLQPYFLKRTKIECVASTTHLKLSEPGDTAMCHIFNEYFYKHFGISEFDVVEALVLLFFAFMSTSPYIRQREETFTTSILYEDHPLKITIKSKPFIKYIDSCAKLLPEKDAKRNYIRLFCSYRADYAIQLYKLLGYRPSLYNNCPKILDHLRIDFWKGLNKKLLTKEEQISINILMCLTEYHSRRDESSKLRYYEALGLV</sequence>
<dbReference type="EMBL" id="JQ599283">
    <property type="protein sequence ID" value="AFJ05060.2"/>
    <property type="molecule type" value="Genomic_RNA"/>
</dbReference>
<evidence type="ECO:0000313" key="1">
    <source>
        <dbReference type="EMBL" id="AFJ05060.2"/>
    </source>
</evidence>
<proteinExistence type="predicted"/>
<dbReference type="InterPro" id="IPR004909">
    <property type="entry name" value="Vir_Hsp90"/>
</dbReference>
<dbReference type="RefSeq" id="YP_009664818.1">
    <property type="nucleotide sequence ID" value="NC_043107.1"/>
</dbReference>
<keyword evidence="2" id="KW-1185">Reference proteome</keyword>
<reference evidence="1" key="1">
    <citation type="submission" date="2013-02" db="EMBL/GenBank/DDBJ databases">
        <title>Differentiation, distribution, and elimination of closteroviruses infecting Cordyline fruticosa (L.) in Hawaii.</title>
        <authorList>
            <person name="Melzer M.J."/>
        </authorList>
    </citation>
    <scope>NUCLEOTIDE SEQUENCE [LARGE SCALE GENOMIC DNA]</scope>
    <source>
        <strain evidence="1">SJ1</strain>
    </source>
</reference>
<protein>
    <submittedName>
        <fullName evidence="1">60.2 kDa protein</fullName>
    </submittedName>
</protein>
<name>L7P0H3_9CLOS</name>
<dbReference type="KEGG" id="vg:40524924"/>
<dbReference type="Pfam" id="PF03225">
    <property type="entry name" value="Viral_Hsp90"/>
    <property type="match status" value="1"/>
</dbReference>
<accession>L7P0H3</accession>
<evidence type="ECO:0000313" key="2">
    <source>
        <dbReference type="Proteomes" id="UP000232845"/>
    </source>
</evidence>
<dbReference type="Proteomes" id="UP000232845">
    <property type="component" value="Segment"/>
</dbReference>
<dbReference type="GeneID" id="40524924"/>